<feature type="domain" description="C2H2-type" evidence="1">
    <location>
        <begin position="212"/>
        <end position="239"/>
    </location>
</feature>
<comment type="caution">
    <text evidence="2">The sequence shown here is derived from an EMBL/GenBank/DDBJ whole genome shotgun (WGS) entry which is preliminary data.</text>
</comment>
<reference evidence="2" key="1">
    <citation type="submission" date="2023-08" db="EMBL/GenBank/DDBJ databases">
        <title>Black Yeasts Isolated from many extreme environments.</title>
        <authorList>
            <person name="Coleine C."/>
            <person name="Stajich J.E."/>
            <person name="Selbmann L."/>
        </authorList>
    </citation>
    <scope>NUCLEOTIDE SEQUENCE</scope>
    <source>
        <strain evidence="2">CCFEE 5810</strain>
    </source>
</reference>
<dbReference type="Gene3D" id="3.30.160.60">
    <property type="entry name" value="Classic Zinc Finger"/>
    <property type="match status" value="1"/>
</dbReference>
<evidence type="ECO:0000313" key="3">
    <source>
        <dbReference type="Proteomes" id="UP001310594"/>
    </source>
</evidence>
<name>A0AAN7ZRW0_9PEZI</name>
<evidence type="ECO:0000259" key="1">
    <source>
        <dbReference type="SMART" id="SM00355"/>
    </source>
</evidence>
<dbReference type="InterPro" id="IPR013087">
    <property type="entry name" value="Znf_C2H2_type"/>
</dbReference>
<dbReference type="EMBL" id="JAVRQU010000016">
    <property type="protein sequence ID" value="KAK5694231.1"/>
    <property type="molecule type" value="Genomic_DNA"/>
</dbReference>
<protein>
    <recommendedName>
        <fullName evidence="1">C2H2-type domain-containing protein</fullName>
    </recommendedName>
</protein>
<evidence type="ECO:0000313" key="2">
    <source>
        <dbReference type="EMBL" id="KAK5694231.1"/>
    </source>
</evidence>
<proteinExistence type="predicted"/>
<accession>A0AAN7ZRW0</accession>
<organism evidence="2 3">
    <name type="scientific">Elasticomyces elasticus</name>
    <dbReference type="NCBI Taxonomy" id="574655"/>
    <lineage>
        <taxon>Eukaryota</taxon>
        <taxon>Fungi</taxon>
        <taxon>Dikarya</taxon>
        <taxon>Ascomycota</taxon>
        <taxon>Pezizomycotina</taxon>
        <taxon>Dothideomycetes</taxon>
        <taxon>Dothideomycetidae</taxon>
        <taxon>Mycosphaerellales</taxon>
        <taxon>Teratosphaeriaceae</taxon>
        <taxon>Elasticomyces</taxon>
    </lineage>
</organism>
<dbReference type="AlphaFoldDB" id="A0AAN7ZRW0"/>
<sequence>MDRNYWTPPDFSGSNEYLYSEADLQHVSPAPPLYAHRLEQFDLLGPLDAAVPIQTTNIDADDIDRFLRTTNNEPYAAGQRPPPSHRGHHALCFPGEPGPFGLAGSDRHHQGTVDFDSNDSAYLTSNGVDDPCYRVADGQTLNHGYDLYVAVPDFAKFEYASNAETESVLSGPAVLYGRHQEQPKRPRPRSKSLVPPCHCGRILKNPSDAQPYVCDEVGCGRKEGFATQNDLQRHRSSVHQKTPSVGRRLGFICRACPPPQPGQPPKYWPRRDNFKAHVKRKHNLADLERIIQFSETPRPDDAMTVESGYGTASHVGSLDHGYQDELSSPMVPGLPGQQQGDYLFGIEASAQVDTLAGIGVGAVPLADSGCRESDFGIHAASGRYGLSVLSTAASAMALSSLDDVSSPMLARLCFGDHVGVAEHMRDRCDAMQLGAEGQDQTMMRVIGTNLNYEAPKSYHEVLTCPECHKVKKRECDMRYASV</sequence>
<gene>
    <name evidence="2" type="ORF">LTR97_009853</name>
</gene>
<dbReference type="SMART" id="SM00355">
    <property type="entry name" value="ZnF_C2H2"/>
    <property type="match status" value="2"/>
</dbReference>
<dbReference type="Proteomes" id="UP001310594">
    <property type="component" value="Unassembled WGS sequence"/>
</dbReference>
<feature type="domain" description="C2H2-type" evidence="1">
    <location>
        <begin position="251"/>
        <end position="282"/>
    </location>
</feature>